<dbReference type="AlphaFoldDB" id="A0A9D1XYZ5"/>
<comment type="caution">
    <text evidence="1">The sequence shown here is derived from an EMBL/GenBank/DDBJ whole genome shotgun (WGS) entry which is preliminary data.</text>
</comment>
<dbReference type="SUPFAM" id="SSF52266">
    <property type="entry name" value="SGNH hydrolase"/>
    <property type="match status" value="1"/>
</dbReference>
<protein>
    <submittedName>
        <fullName evidence="1">GDSL family lipase</fullName>
    </submittedName>
</protein>
<proteinExistence type="predicted"/>
<organism evidence="1 2">
    <name type="scientific">Candidatus Gemmiger excrementipullorum</name>
    <dbReference type="NCBI Taxonomy" id="2838610"/>
    <lineage>
        <taxon>Bacteria</taxon>
        <taxon>Bacillati</taxon>
        <taxon>Bacillota</taxon>
        <taxon>Clostridia</taxon>
        <taxon>Eubacteriales</taxon>
        <taxon>Gemmiger</taxon>
    </lineage>
</organism>
<gene>
    <name evidence="1" type="ORF">H9846_00800</name>
</gene>
<dbReference type="Gene3D" id="3.40.50.1110">
    <property type="entry name" value="SGNH hydrolase"/>
    <property type="match status" value="1"/>
</dbReference>
<reference evidence="1" key="1">
    <citation type="journal article" date="2021" name="PeerJ">
        <title>Extensive microbial diversity within the chicken gut microbiome revealed by metagenomics and culture.</title>
        <authorList>
            <person name="Gilroy R."/>
            <person name="Ravi A."/>
            <person name="Getino M."/>
            <person name="Pursley I."/>
            <person name="Horton D.L."/>
            <person name="Alikhan N.F."/>
            <person name="Baker D."/>
            <person name="Gharbi K."/>
            <person name="Hall N."/>
            <person name="Watson M."/>
            <person name="Adriaenssens E.M."/>
            <person name="Foster-Nyarko E."/>
            <person name="Jarju S."/>
            <person name="Secka A."/>
            <person name="Antonio M."/>
            <person name="Oren A."/>
            <person name="Chaudhuri R.R."/>
            <person name="La Ragione R."/>
            <person name="Hildebrand F."/>
            <person name="Pallen M.J."/>
        </authorList>
    </citation>
    <scope>NUCLEOTIDE SEQUENCE</scope>
    <source>
        <strain evidence="1">ChiHecec2B26-7398</strain>
    </source>
</reference>
<feature type="non-terminal residue" evidence="1">
    <location>
        <position position="1"/>
    </location>
</feature>
<dbReference type="EMBL" id="DXEI01000019">
    <property type="protein sequence ID" value="HIX93989.1"/>
    <property type="molecule type" value="Genomic_DNA"/>
</dbReference>
<reference evidence="1" key="2">
    <citation type="submission" date="2021-04" db="EMBL/GenBank/DDBJ databases">
        <authorList>
            <person name="Gilroy R."/>
        </authorList>
    </citation>
    <scope>NUCLEOTIDE SEQUENCE</scope>
    <source>
        <strain evidence="1">ChiHecec2B26-7398</strain>
    </source>
</reference>
<evidence type="ECO:0000313" key="1">
    <source>
        <dbReference type="EMBL" id="HIX93989.1"/>
    </source>
</evidence>
<dbReference type="InterPro" id="IPR036514">
    <property type="entry name" value="SGNH_hydro_sf"/>
</dbReference>
<dbReference type="Proteomes" id="UP000886751">
    <property type="component" value="Unassembled WGS sequence"/>
</dbReference>
<name>A0A9D1XYZ5_9FIRM</name>
<accession>A0A9D1XYZ5</accession>
<sequence length="224" mass="23966">QCEEDWVSPFFSAVDHYARMTADALGADWRIVSQSGWGLLSSWDNDPHCRVLDFYDTVCGLAVGAHNKALGAQQPYDFAAWPADAVIINLGTNDEHALDNPAWADPATGIAYAQRPTPEHLAALEQAAVDALKKLRRRNPGALLVWAFGMLGEGRMGAVLRAAVARYTAETGDARAVYLALPAATPQTLGARRHPGAACHRQAADVLAAFLRQQLAAGPGAQAR</sequence>
<evidence type="ECO:0000313" key="2">
    <source>
        <dbReference type="Proteomes" id="UP000886751"/>
    </source>
</evidence>